<accession>A0A1I3N025</accession>
<sequence length="117" mass="13343">MKYFTYSARSTPQKCHKSPSANRRRLRRRKGKDLQHERSEKVKCSFTHACETESRDGRGFEKINKRFRIVTAARDLELLILMVFGIGKARVSARCSTGIGPESRRSISSPLKISQSA</sequence>
<feature type="compositionally biased region" description="Basic residues" evidence="1">
    <location>
        <begin position="14"/>
        <end position="31"/>
    </location>
</feature>
<dbReference type="Proteomes" id="UP000199518">
    <property type="component" value="Unassembled WGS sequence"/>
</dbReference>
<keyword evidence="3" id="KW-1185">Reference proteome</keyword>
<feature type="compositionally biased region" description="Polar residues" evidence="1">
    <location>
        <begin position="106"/>
        <end position="117"/>
    </location>
</feature>
<dbReference type="EMBL" id="FOQD01000014">
    <property type="protein sequence ID" value="SFJ02589.1"/>
    <property type="molecule type" value="Genomic_DNA"/>
</dbReference>
<dbReference type="STRING" id="1576369.SAMN05421753_114164"/>
<protein>
    <recommendedName>
        <fullName evidence="4">Transposase DDE domain-containing protein</fullName>
    </recommendedName>
</protein>
<evidence type="ECO:0000256" key="1">
    <source>
        <dbReference type="SAM" id="MobiDB-lite"/>
    </source>
</evidence>
<evidence type="ECO:0008006" key="4">
    <source>
        <dbReference type="Google" id="ProtNLM"/>
    </source>
</evidence>
<gene>
    <name evidence="2" type="ORF">SAMN05421753_114164</name>
</gene>
<evidence type="ECO:0000313" key="3">
    <source>
        <dbReference type="Proteomes" id="UP000199518"/>
    </source>
</evidence>
<dbReference type="AlphaFoldDB" id="A0A1I3N025"/>
<organism evidence="2 3">
    <name type="scientific">Planctomicrobium piriforme</name>
    <dbReference type="NCBI Taxonomy" id="1576369"/>
    <lineage>
        <taxon>Bacteria</taxon>
        <taxon>Pseudomonadati</taxon>
        <taxon>Planctomycetota</taxon>
        <taxon>Planctomycetia</taxon>
        <taxon>Planctomycetales</taxon>
        <taxon>Planctomycetaceae</taxon>
        <taxon>Planctomicrobium</taxon>
    </lineage>
</organism>
<proteinExistence type="predicted"/>
<reference evidence="3" key="1">
    <citation type="submission" date="2016-10" db="EMBL/GenBank/DDBJ databases">
        <authorList>
            <person name="Varghese N."/>
            <person name="Submissions S."/>
        </authorList>
    </citation>
    <scope>NUCLEOTIDE SEQUENCE [LARGE SCALE GENOMIC DNA]</scope>
    <source>
        <strain evidence="3">DSM 26348</strain>
    </source>
</reference>
<evidence type="ECO:0000313" key="2">
    <source>
        <dbReference type="EMBL" id="SFJ02589.1"/>
    </source>
</evidence>
<feature type="region of interest" description="Disordered" evidence="1">
    <location>
        <begin position="1"/>
        <end position="39"/>
    </location>
</feature>
<feature type="region of interest" description="Disordered" evidence="1">
    <location>
        <begin position="96"/>
        <end position="117"/>
    </location>
</feature>
<name>A0A1I3N025_9PLAN</name>